<evidence type="ECO:0000256" key="3">
    <source>
        <dbReference type="PROSITE-ProRule" id="PRU00433"/>
    </source>
</evidence>
<dbReference type="InterPro" id="IPR009056">
    <property type="entry name" value="Cyt_c-like_dom"/>
</dbReference>
<organism evidence="5 6">
    <name type="scientific">Pseudobacteriovorax antillogorgiicola</name>
    <dbReference type="NCBI Taxonomy" id="1513793"/>
    <lineage>
        <taxon>Bacteria</taxon>
        <taxon>Pseudomonadati</taxon>
        <taxon>Bdellovibrionota</taxon>
        <taxon>Oligoflexia</taxon>
        <taxon>Oligoflexales</taxon>
        <taxon>Pseudobacteriovoracaceae</taxon>
        <taxon>Pseudobacteriovorax</taxon>
    </lineage>
</organism>
<dbReference type="RefSeq" id="WP_132316610.1">
    <property type="nucleotide sequence ID" value="NZ_FWZT01000004.1"/>
</dbReference>
<feature type="domain" description="Cytochrome c" evidence="4">
    <location>
        <begin position="30"/>
        <end position="132"/>
    </location>
</feature>
<accession>A0A1Y6BK74</accession>
<keyword evidence="2 3" id="KW-0408">Iron</keyword>
<evidence type="ECO:0000313" key="6">
    <source>
        <dbReference type="Proteomes" id="UP000192907"/>
    </source>
</evidence>
<dbReference type="GO" id="GO:0009055">
    <property type="term" value="F:electron transfer activity"/>
    <property type="evidence" value="ECO:0007669"/>
    <property type="project" value="InterPro"/>
</dbReference>
<protein>
    <recommendedName>
        <fullName evidence="4">Cytochrome c domain-containing protein</fullName>
    </recommendedName>
</protein>
<dbReference type="GO" id="GO:0020037">
    <property type="term" value="F:heme binding"/>
    <property type="evidence" value="ECO:0007669"/>
    <property type="project" value="InterPro"/>
</dbReference>
<gene>
    <name evidence="5" type="ORF">SAMN06296036_104229</name>
</gene>
<proteinExistence type="predicted"/>
<dbReference type="Proteomes" id="UP000192907">
    <property type="component" value="Unassembled WGS sequence"/>
</dbReference>
<keyword evidence="6" id="KW-1185">Reference proteome</keyword>
<evidence type="ECO:0000256" key="1">
    <source>
        <dbReference type="ARBA" id="ARBA00022723"/>
    </source>
</evidence>
<name>A0A1Y6BK74_9BACT</name>
<keyword evidence="1 3" id="KW-0479">Metal-binding</keyword>
<evidence type="ECO:0000256" key="2">
    <source>
        <dbReference type="ARBA" id="ARBA00023004"/>
    </source>
</evidence>
<dbReference type="PROSITE" id="PS51007">
    <property type="entry name" value="CYTC"/>
    <property type="match status" value="1"/>
</dbReference>
<dbReference type="AlphaFoldDB" id="A0A1Y6BK74"/>
<dbReference type="STRING" id="1513793.SAMN06296036_104229"/>
<reference evidence="6" key="1">
    <citation type="submission" date="2017-04" db="EMBL/GenBank/DDBJ databases">
        <authorList>
            <person name="Varghese N."/>
            <person name="Submissions S."/>
        </authorList>
    </citation>
    <scope>NUCLEOTIDE SEQUENCE [LARGE SCALE GENOMIC DNA]</scope>
    <source>
        <strain evidence="6">RKEM611</strain>
    </source>
</reference>
<dbReference type="PROSITE" id="PS51257">
    <property type="entry name" value="PROKAR_LIPOPROTEIN"/>
    <property type="match status" value="1"/>
</dbReference>
<evidence type="ECO:0000313" key="5">
    <source>
        <dbReference type="EMBL" id="SMF07653.1"/>
    </source>
</evidence>
<dbReference type="EMBL" id="FWZT01000004">
    <property type="protein sequence ID" value="SMF07653.1"/>
    <property type="molecule type" value="Genomic_DNA"/>
</dbReference>
<evidence type="ECO:0000259" key="4">
    <source>
        <dbReference type="PROSITE" id="PS51007"/>
    </source>
</evidence>
<dbReference type="GO" id="GO:0046872">
    <property type="term" value="F:metal ion binding"/>
    <property type="evidence" value="ECO:0007669"/>
    <property type="project" value="UniProtKB-KW"/>
</dbReference>
<sequence length="140" mass="14813">MKYLGSCLILAFVASCGITEYKHVDYSSPENSQDGTSFSQPCRILSVAYDSEIKGFVDSSCSSCHVQGGSAGSVFAFVDGDDDANTQIFLNLLSGDSNAIFQKLSGGTSHGGGAILSSQDQEKIDTFFQAKDLCLPDSLE</sequence>
<keyword evidence="3" id="KW-0349">Heme</keyword>